<dbReference type="SUPFAM" id="SSF56112">
    <property type="entry name" value="Protein kinase-like (PK-like)"/>
    <property type="match status" value="1"/>
</dbReference>
<dbReference type="Pfam" id="PF00069">
    <property type="entry name" value="Pkinase"/>
    <property type="match status" value="1"/>
</dbReference>
<sequence length="282" mass="30888">MPDRTPHAIPAPIAEMLMPMARRLVLHRRGSTVWQVHTERGEYAVKLGYPIEATAEWAAREWTARAPAREGVVLHDLGVGDVSYGAWEHGTWNVQPWHPGESLYDRWKPHRTGEATTEPDLREALSCAETLADLHSKGWVHGDVQPAHFILGPAKASLIDLALAHGGTIPERYAFPFTGCLVHYEAPEISQSVLNTGEAVPTTKADSYALGASLFISATGWRAVAYPDDASREEQRQAVVDGPHRPVNVPGILGKLIEQMLNPSPDDRPTPAEVCDALKAEL</sequence>
<accession>A0AAU1HUR2</accession>
<gene>
    <name evidence="2" type="ORF">OG477_13935</name>
</gene>
<dbReference type="EMBL" id="CP108140">
    <property type="protein sequence ID" value="WTP86401.1"/>
    <property type="molecule type" value="Genomic_DNA"/>
</dbReference>
<protein>
    <submittedName>
        <fullName evidence="2">Protein kinase</fullName>
    </submittedName>
</protein>
<evidence type="ECO:0000259" key="1">
    <source>
        <dbReference type="PROSITE" id="PS50011"/>
    </source>
</evidence>
<dbReference type="GO" id="GO:0004674">
    <property type="term" value="F:protein serine/threonine kinase activity"/>
    <property type="evidence" value="ECO:0007669"/>
    <property type="project" value="TreeGrafter"/>
</dbReference>
<dbReference type="PROSITE" id="PS50011">
    <property type="entry name" value="PROTEIN_KINASE_DOM"/>
    <property type="match status" value="1"/>
</dbReference>
<dbReference type="InterPro" id="IPR011009">
    <property type="entry name" value="Kinase-like_dom_sf"/>
</dbReference>
<dbReference type="InterPro" id="IPR051681">
    <property type="entry name" value="Ser/Thr_Kinases-Pseudokinases"/>
</dbReference>
<dbReference type="PANTHER" id="PTHR44329">
    <property type="entry name" value="SERINE/THREONINE-PROTEIN KINASE TNNI3K-RELATED"/>
    <property type="match status" value="1"/>
</dbReference>
<dbReference type="GO" id="GO:0005524">
    <property type="term" value="F:ATP binding"/>
    <property type="evidence" value="ECO:0007669"/>
    <property type="project" value="InterPro"/>
</dbReference>
<dbReference type="InterPro" id="IPR000719">
    <property type="entry name" value="Prot_kinase_dom"/>
</dbReference>
<keyword evidence="2" id="KW-0418">Kinase</keyword>
<evidence type="ECO:0000313" key="2">
    <source>
        <dbReference type="EMBL" id="WTP86401.1"/>
    </source>
</evidence>
<dbReference type="Gene3D" id="1.10.510.10">
    <property type="entry name" value="Transferase(Phosphotransferase) domain 1"/>
    <property type="match status" value="1"/>
</dbReference>
<dbReference type="SMART" id="SM00220">
    <property type="entry name" value="S_TKc"/>
    <property type="match status" value="1"/>
</dbReference>
<name>A0AAU1HUR2_9ACTN</name>
<dbReference type="AlphaFoldDB" id="A0AAU1HUR2"/>
<keyword evidence="2" id="KW-0808">Transferase</keyword>
<proteinExistence type="predicted"/>
<reference evidence="2" key="1">
    <citation type="submission" date="2022-10" db="EMBL/GenBank/DDBJ databases">
        <title>The complete genomes of actinobacterial strains from the NBC collection.</title>
        <authorList>
            <person name="Joergensen T.S."/>
            <person name="Alvarez Arevalo M."/>
            <person name="Sterndorff E.B."/>
            <person name="Faurdal D."/>
            <person name="Vuksanovic O."/>
            <person name="Mourched A.-S."/>
            <person name="Charusanti P."/>
            <person name="Shaw S."/>
            <person name="Blin K."/>
            <person name="Weber T."/>
        </authorList>
    </citation>
    <scope>NUCLEOTIDE SEQUENCE</scope>
    <source>
        <strain evidence="2">NBC 00180</strain>
    </source>
</reference>
<organism evidence="2">
    <name type="scientific">Streptomyces sp. NBC_00180</name>
    <dbReference type="NCBI Taxonomy" id="2903632"/>
    <lineage>
        <taxon>Bacteria</taxon>
        <taxon>Bacillati</taxon>
        <taxon>Actinomycetota</taxon>
        <taxon>Actinomycetes</taxon>
        <taxon>Kitasatosporales</taxon>
        <taxon>Streptomycetaceae</taxon>
        <taxon>Streptomyces</taxon>
    </lineage>
</organism>
<feature type="domain" description="Protein kinase" evidence="1">
    <location>
        <begin position="18"/>
        <end position="282"/>
    </location>
</feature>